<dbReference type="Pfam" id="PF06739">
    <property type="entry name" value="SBBP"/>
    <property type="match status" value="1"/>
</dbReference>
<dbReference type="InterPro" id="IPR052918">
    <property type="entry name" value="Motility_Chemotaxis_Reg"/>
</dbReference>
<evidence type="ECO:0000313" key="2">
    <source>
        <dbReference type="Proteomes" id="UP001642464"/>
    </source>
</evidence>
<name>A0ABP0QAM4_9DINO</name>
<dbReference type="InterPro" id="IPR010620">
    <property type="entry name" value="SBBP_repeat"/>
</dbReference>
<accession>A0ABP0QAM4</accession>
<dbReference type="PANTHER" id="PTHR35580:SF1">
    <property type="entry name" value="PHYTASE-LIKE DOMAIN-CONTAINING PROTEIN"/>
    <property type="match status" value="1"/>
</dbReference>
<sequence length="619" mass="64191">AATLDCVPGNTLQATTFAELQTAFQGALDTCIRIDADIVVGSTLGVAAGRIVKAFSETVAVLDGGNTFSGGVSNNDGIQIFSVLGDLILENLTVQNGYAAAGGALDVQSGSLEAYNVIFQNNFASTSGGALWSDDASSLLFADCIFQSNAAGGVGGGACHIAETLGVASYNFQRCWFVSNVASSGQGGALRLETPEAVHIGLENVLFNTNNATSDNDVYCDLSQRTRLNLNGSVLEDISYNLLFGTCVSSCKDNVFIDCAEARQNTWTWTSSATGDEAVAAMQIAADGSIVVVGSTQYYLGGSDGALEDIFMAHLDVAGNLKGSKLIEGTGSDLANAMQLDSSGNVFIAGSTTSGLDGNPNAGNEDYFIIKLNSAGVTQWTFQFGTSSSDAALALCLDGSGNVLVAGRTLGVLDFSNLGSGDIFITKLDTSGSSLWTTQTGSTNDDWPLAIQADAAGNAVVAGYTEGDMDNNANAGGKDVFVLKISSSGFPITWVYQLGSLDDDVANDLKLDSSGNIYVTGYTKGSMDFQYWAGGKDQFILKLDSAGTNQFTYIQGTALDEEAFALQLDAVGDVVIAGRASGGLDGYPVVGGSDLFFQNVDGVNGWHRWTRMLGTTGEG</sequence>
<reference evidence="1 2" key="1">
    <citation type="submission" date="2024-02" db="EMBL/GenBank/DDBJ databases">
        <authorList>
            <person name="Chen Y."/>
            <person name="Shah S."/>
            <person name="Dougan E. K."/>
            <person name="Thang M."/>
            <person name="Chan C."/>
        </authorList>
    </citation>
    <scope>NUCLEOTIDE SEQUENCE [LARGE SCALE GENOMIC DNA]</scope>
</reference>
<proteinExistence type="predicted"/>
<dbReference type="Gene3D" id="2.80.10.50">
    <property type="match status" value="1"/>
</dbReference>
<evidence type="ECO:0000313" key="1">
    <source>
        <dbReference type="EMBL" id="CAK9085305.1"/>
    </source>
</evidence>
<dbReference type="PANTHER" id="PTHR35580">
    <property type="entry name" value="CELL SURFACE GLYCOPROTEIN (S-LAYER PROTEIN)-LIKE PROTEIN"/>
    <property type="match status" value="1"/>
</dbReference>
<organism evidence="1 2">
    <name type="scientific">Durusdinium trenchii</name>
    <dbReference type="NCBI Taxonomy" id="1381693"/>
    <lineage>
        <taxon>Eukaryota</taxon>
        <taxon>Sar</taxon>
        <taxon>Alveolata</taxon>
        <taxon>Dinophyceae</taxon>
        <taxon>Suessiales</taxon>
        <taxon>Symbiodiniaceae</taxon>
        <taxon>Durusdinium</taxon>
    </lineage>
</organism>
<protein>
    <submittedName>
        <fullName evidence="1">Actin-related protein 6</fullName>
    </submittedName>
</protein>
<dbReference type="EMBL" id="CAXAMM010039274">
    <property type="protein sequence ID" value="CAK9085305.1"/>
    <property type="molecule type" value="Genomic_DNA"/>
</dbReference>
<dbReference type="Proteomes" id="UP001642464">
    <property type="component" value="Unassembled WGS sequence"/>
</dbReference>
<feature type="non-terminal residue" evidence="1">
    <location>
        <position position="1"/>
    </location>
</feature>
<dbReference type="SUPFAM" id="SSF51126">
    <property type="entry name" value="Pectin lyase-like"/>
    <property type="match status" value="1"/>
</dbReference>
<comment type="caution">
    <text evidence="1">The sequence shown here is derived from an EMBL/GenBank/DDBJ whole genome shotgun (WGS) entry which is preliminary data.</text>
</comment>
<dbReference type="InterPro" id="IPR011050">
    <property type="entry name" value="Pectin_lyase_fold/virulence"/>
</dbReference>
<dbReference type="SUPFAM" id="SSF101898">
    <property type="entry name" value="NHL repeat"/>
    <property type="match status" value="1"/>
</dbReference>
<gene>
    <name evidence="1" type="ORF">SCF082_LOCUS40411</name>
</gene>
<keyword evidence="2" id="KW-1185">Reference proteome</keyword>